<reference evidence="2 3" key="2">
    <citation type="journal article" date="2019" name="G3 (Bethesda)">
        <title>Hybrid Assembly of the Genome of the Entomopathogenic Nematode Steinernema carpocapsae Identifies the X-Chromosome.</title>
        <authorList>
            <person name="Serra L."/>
            <person name="Macchietto M."/>
            <person name="Macias-Munoz A."/>
            <person name="McGill C.J."/>
            <person name="Rodriguez I.M."/>
            <person name="Rodriguez B."/>
            <person name="Murad R."/>
            <person name="Mortazavi A."/>
        </authorList>
    </citation>
    <scope>NUCLEOTIDE SEQUENCE [LARGE SCALE GENOMIC DNA]</scope>
    <source>
        <strain evidence="2 3">ALL</strain>
    </source>
</reference>
<accession>A0A4U5PCD9</accession>
<feature type="region of interest" description="Disordered" evidence="1">
    <location>
        <begin position="46"/>
        <end position="66"/>
    </location>
</feature>
<evidence type="ECO:0000256" key="1">
    <source>
        <dbReference type="SAM" id="MobiDB-lite"/>
    </source>
</evidence>
<evidence type="ECO:0000313" key="3">
    <source>
        <dbReference type="Proteomes" id="UP000298663"/>
    </source>
</evidence>
<protein>
    <submittedName>
        <fullName evidence="2">Uncharacterized protein</fullName>
    </submittedName>
</protein>
<dbReference type="AlphaFoldDB" id="A0A4U5PCD9"/>
<proteinExistence type="predicted"/>
<keyword evidence="3" id="KW-1185">Reference proteome</keyword>
<gene>
    <name evidence="2" type="ORF">L596_008408</name>
</gene>
<dbReference type="Proteomes" id="UP000298663">
    <property type="component" value="Unassembled WGS sequence"/>
</dbReference>
<reference evidence="2 3" key="1">
    <citation type="journal article" date="2015" name="Genome Biol.">
        <title>Comparative genomics of Steinernema reveals deeply conserved gene regulatory networks.</title>
        <authorList>
            <person name="Dillman A.R."/>
            <person name="Macchietto M."/>
            <person name="Porter C.F."/>
            <person name="Rogers A."/>
            <person name="Williams B."/>
            <person name="Antoshechkin I."/>
            <person name="Lee M.M."/>
            <person name="Goodwin Z."/>
            <person name="Lu X."/>
            <person name="Lewis E.E."/>
            <person name="Goodrich-Blair H."/>
            <person name="Stock S.P."/>
            <person name="Adams B.J."/>
            <person name="Sternberg P.W."/>
            <person name="Mortazavi A."/>
        </authorList>
    </citation>
    <scope>NUCLEOTIDE SEQUENCE [LARGE SCALE GENOMIC DNA]</scope>
    <source>
        <strain evidence="2 3">ALL</strain>
    </source>
</reference>
<sequence>MTEWAGRRGLARGRRICYKTHRIALIYHVLYHPSSAAIIILSLDGGSTEPRTRSEKPSPPEGTGREVANPQTFVFALWSRLITN</sequence>
<organism evidence="2 3">
    <name type="scientific">Steinernema carpocapsae</name>
    <name type="common">Entomopathogenic nematode</name>
    <dbReference type="NCBI Taxonomy" id="34508"/>
    <lineage>
        <taxon>Eukaryota</taxon>
        <taxon>Metazoa</taxon>
        <taxon>Ecdysozoa</taxon>
        <taxon>Nematoda</taxon>
        <taxon>Chromadorea</taxon>
        <taxon>Rhabditida</taxon>
        <taxon>Tylenchina</taxon>
        <taxon>Panagrolaimomorpha</taxon>
        <taxon>Strongyloidoidea</taxon>
        <taxon>Steinernematidae</taxon>
        <taxon>Steinernema</taxon>
    </lineage>
</organism>
<comment type="caution">
    <text evidence="2">The sequence shown here is derived from an EMBL/GenBank/DDBJ whole genome shotgun (WGS) entry which is preliminary data.</text>
</comment>
<dbReference type="EMBL" id="AZBU02000002">
    <property type="protein sequence ID" value="TKR94067.1"/>
    <property type="molecule type" value="Genomic_DNA"/>
</dbReference>
<name>A0A4U5PCD9_STECR</name>
<evidence type="ECO:0000313" key="2">
    <source>
        <dbReference type="EMBL" id="TKR94067.1"/>
    </source>
</evidence>